<comment type="caution">
    <text evidence="2">The sequence shown here is derived from an EMBL/GenBank/DDBJ whole genome shotgun (WGS) entry which is preliminary data.</text>
</comment>
<gene>
    <name evidence="2" type="ORF">AW11_02588</name>
</gene>
<dbReference type="Pfam" id="PF09931">
    <property type="entry name" value="Phage_phiJL001_Gp84_N"/>
    <property type="match status" value="1"/>
</dbReference>
<feature type="domain" description="Bacteriophage phiJL001 Gp84 C-terminal" evidence="1">
    <location>
        <begin position="189"/>
        <end position="271"/>
    </location>
</feature>
<proteinExistence type="predicted"/>
<evidence type="ECO:0000313" key="2">
    <source>
        <dbReference type="EMBL" id="EXI87459.1"/>
    </source>
</evidence>
<organism evidence="2 3">
    <name type="scientific">Accumulibacter regalis</name>
    <dbReference type="NCBI Taxonomy" id="522306"/>
    <lineage>
        <taxon>Bacteria</taxon>
        <taxon>Pseudomonadati</taxon>
        <taxon>Pseudomonadota</taxon>
        <taxon>Betaproteobacteria</taxon>
        <taxon>Candidatus Accumulibacter</taxon>
    </lineage>
</organism>
<sequence length="282" mass="29377">MKSVVADYRYRTQCLRIVPVTGSPIYLTDHPRDLVMSGHTYLSTAGYQFTGQSATAGFSPASVDIEGIAGASGLSRAAVGSGLFDGARCYVFATSWAAPVEDQEPVVAGIFGKATLLDHRFQIGGVSLIDALNQSVGQTYGAQCPKLFCGTEYAGCGVSLAANTVTGTLTSVTSASVFTSAARTEADDTFGAGTIQFTSEPNAGLKGLEIKSFAGGVITTFEPFYYLPVAGNAYSMVRGCRKRLADCQVRWNGSGIVSNVANFGGFPWIPTGSTYAQVGQGG</sequence>
<keyword evidence="3" id="KW-1185">Reference proteome</keyword>
<reference evidence="2" key="1">
    <citation type="submission" date="2014-02" db="EMBL/GenBank/DDBJ databases">
        <title>Expanding our view of genomic diversity in Candidatus Accumulibacter clades.</title>
        <authorList>
            <person name="Skennerton C.T."/>
            <person name="Barr J.J."/>
            <person name="Slater F.R."/>
            <person name="Bond P.L."/>
            <person name="Tyson G.W."/>
        </authorList>
    </citation>
    <scope>NUCLEOTIDE SEQUENCE [LARGE SCALE GENOMIC DNA]</scope>
</reference>
<evidence type="ECO:0000259" key="1">
    <source>
        <dbReference type="Pfam" id="PF09356"/>
    </source>
</evidence>
<dbReference type="InterPro" id="IPR011928">
    <property type="entry name" value="Phage_phiJL001_Gp84"/>
</dbReference>
<dbReference type="STRING" id="1454004.AW11_02588"/>
<dbReference type="AlphaFoldDB" id="A0A011R8K2"/>
<dbReference type="EMBL" id="JEMY01000034">
    <property type="protein sequence ID" value="EXI87459.1"/>
    <property type="molecule type" value="Genomic_DNA"/>
</dbReference>
<dbReference type="eggNOG" id="COG5449">
    <property type="taxonomic scope" value="Bacteria"/>
</dbReference>
<accession>A0A011R8K2</accession>
<dbReference type="PATRIC" id="fig|1454004.3.peg.2674"/>
<protein>
    <recommendedName>
        <fullName evidence="1">Bacteriophage phiJL001 Gp84 C-terminal domain-containing protein</fullName>
    </recommendedName>
</protein>
<dbReference type="InterPro" id="IPR018964">
    <property type="entry name" value="Phage_phiJL001_Gp84_C"/>
</dbReference>
<dbReference type="Pfam" id="PF09356">
    <property type="entry name" value="Phage_BR0599"/>
    <property type="match status" value="1"/>
</dbReference>
<dbReference type="NCBIfam" id="TIGR02218">
    <property type="entry name" value="phg_TIGR02218"/>
    <property type="match status" value="1"/>
</dbReference>
<evidence type="ECO:0000313" key="3">
    <source>
        <dbReference type="Proteomes" id="UP000022141"/>
    </source>
</evidence>
<name>A0A011R8K2_ACCRE</name>
<dbReference type="Proteomes" id="UP000022141">
    <property type="component" value="Unassembled WGS sequence"/>
</dbReference>